<protein>
    <recommendedName>
        <fullName evidence="5">GH18 domain-containing protein</fullName>
    </recommendedName>
</protein>
<evidence type="ECO:0000256" key="1">
    <source>
        <dbReference type="ARBA" id="ARBA00022801"/>
    </source>
</evidence>
<dbReference type="InterPro" id="IPR001579">
    <property type="entry name" value="Glyco_hydro_18_chit_AS"/>
</dbReference>
<dbReference type="PANTHER" id="PTHR46066">
    <property type="entry name" value="CHITINASE DOMAIN-CONTAINING PROTEIN 1 FAMILY MEMBER"/>
    <property type="match status" value="1"/>
</dbReference>
<proteinExistence type="inferred from homology"/>
<accession>A0A1F5XZD3</accession>
<sequence>MKQKQIVSPFIFSLAILIVLPYSAGAAAPKLEVSGWLPYWRAASSTADVLPHLGELKEVNPFGYSVRSDGTLADLVLNIDEEPWTSFIAAAHAKKVRVIPTVMWSDGEAMHRILSDGPKRRALEDEITDLVKTKGFDGIDIDFEGKKAETKDYFSTFLKGLYIRMGNKWVMCTIESRTPLTSRYDTIPKDIEYANDFVQINKYCDRVRIMTYDQGSIDIRLNETALGPYVPVSDVKWVEKVIKLTAQTIPKRKLVIGIPTYGYEYEVRPLNLGFQYERLWSFNPQYALTLAQDLNIIPQRNSAGEMSFVYIPQSTPGFIPNPGTFRIAWWSDAEAVRQKVALAKKLGVRGVAIFKLDGGQDPGIWKVLK</sequence>
<evidence type="ECO:0000256" key="2">
    <source>
        <dbReference type="ARBA" id="ARBA00023295"/>
    </source>
</evidence>
<reference evidence="6 7" key="1">
    <citation type="journal article" date="2016" name="Nat. Commun.">
        <title>Thousands of microbial genomes shed light on interconnected biogeochemical processes in an aquifer system.</title>
        <authorList>
            <person name="Anantharaman K."/>
            <person name="Brown C.T."/>
            <person name="Hug L.A."/>
            <person name="Sharon I."/>
            <person name="Castelle C.J."/>
            <person name="Probst A.J."/>
            <person name="Thomas B.C."/>
            <person name="Singh A."/>
            <person name="Wilkins M.J."/>
            <person name="Karaoz U."/>
            <person name="Brodie E.L."/>
            <person name="Williams K.H."/>
            <person name="Hubbard S.S."/>
            <person name="Banfield J.F."/>
        </authorList>
    </citation>
    <scope>NUCLEOTIDE SEQUENCE [LARGE SCALE GENOMIC DNA]</scope>
</reference>
<dbReference type="InterPro" id="IPR029070">
    <property type="entry name" value="Chitinase_insertion_sf"/>
</dbReference>
<evidence type="ECO:0000313" key="6">
    <source>
        <dbReference type="EMBL" id="OGF93274.1"/>
    </source>
</evidence>
<dbReference type="EMBL" id="MFIQ01000025">
    <property type="protein sequence ID" value="OGF93274.1"/>
    <property type="molecule type" value="Genomic_DNA"/>
</dbReference>
<comment type="similarity">
    <text evidence="4">Belongs to the glycosyl hydrolase 18 family.</text>
</comment>
<dbReference type="GO" id="GO:0005975">
    <property type="term" value="P:carbohydrate metabolic process"/>
    <property type="evidence" value="ECO:0007669"/>
    <property type="project" value="InterPro"/>
</dbReference>
<name>A0A1F5XZD3_9BACT</name>
<gene>
    <name evidence="6" type="ORF">A3G54_00815</name>
</gene>
<evidence type="ECO:0000259" key="5">
    <source>
        <dbReference type="PROSITE" id="PS51910"/>
    </source>
</evidence>
<dbReference type="PROSITE" id="PS01095">
    <property type="entry name" value="GH18_1"/>
    <property type="match status" value="1"/>
</dbReference>
<dbReference type="InterPro" id="IPR011583">
    <property type="entry name" value="Chitinase_II/V-like_cat"/>
</dbReference>
<dbReference type="Gene3D" id="3.20.20.80">
    <property type="entry name" value="Glycosidases"/>
    <property type="match status" value="1"/>
</dbReference>
<evidence type="ECO:0000256" key="4">
    <source>
        <dbReference type="RuleBase" id="RU004453"/>
    </source>
</evidence>
<dbReference type="Proteomes" id="UP000178894">
    <property type="component" value="Unassembled WGS sequence"/>
</dbReference>
<dbReference type="GO" id="GO:0008061">
    <property type="term" value="F:chitin binding"/>
    <property type="evidence" value="ECO:0007669"/>
    <property type="project" value="InterPro"/>
</dbReference>
<keyword evidence="1 3" id="KW-0378">Hydrolase</keyword>
<dbReference type="SUPFAM" id="SSF51445">
    <property type="entry name" value="(Trans)glycosidases"/>
    <property type="match status" value="1"/>
</dbReference>
<evidence type="ECO:0000313" key="7">
    <source>
        <dbReference type="Proteomes" id="UP000178894"/>
    </source>
</evidence>
<dbReference type="InterPro" id="IPR001223">
    <property type="entry name" value="Glyco_hydro18_cat"/>
</dbReference>
<dbReference type="Gene3D" id="3.10.50.10">
    <property type="match status" value="1"/>
</dbReference>
<dbReference type="SMART" id="SM00636">
    <property type="entry name" value="Glyco_18"/>
    <property type="match status" value="1"/>
</dbReference>
<comment type="caution">
    <text evidence="6">The sequence shown here is derived from an EMBL/GenBank/DDBJ whole genome shotgun (WGS) entry which is preliminary data.</text>
</comment>
<dbReference type="GO" id="GO:0004553">
    <property type="term" value="F:hydrolase activity, hydrolyzing O-glycosyl compounds"/>
    <property type="evidence" value="ECO:0007669"/>
    <property type="project" value="InterPro"/>
</dbReference>
<dbReference type="AlphaFoldDB" id="A0A1F5XZD3"/>
<dbReference type="PANTHER" id="PTHR46066:SF2">
    <property type="entry name" value="CHITINASE DOMAIN-CONTAINING PROTEIN 1"/>
    <property type="match status" value="1"/>
</dbReference>
<dbReference type="PROSITE" id="PS51910">
    <property type="entry name" value="GH18_2"/>
    <property type="match status" value="1"/>
</dbReference>
<dbReference type="STRING" id="1798364.A3G54_00815"/>
<feature type="domain" description="GH18" evidence="5">
    <location>
        <begin position="34"/>
        <end position="369"/>
    </location>
</feature>
<organism evidence="6 7">
    <name type="scientific">Candidatus Giovannonibacteria bacterium RIFCSPLOWO2_12_FULL_44_15</name>
    <dbReference type="NCBI Taxonomy" id="1798364"/>
    <lineage>
        <taxon>Bacteria</taxon>
        <taxon>Candidatus Giovannoniibacteriota</taxon>
    </lineage>
</organism>
<dbReference type="InterPro" id="IPR017853">
    <property type="entry name" value="GH"/>
</dbReference>
<evidence type="ECO:0000256" key="3">
    <source>
        <dbReference type="RuleBase" id="RU000489"/>
    </source>
</evidence>
<keyword evidence="2 3" id="KW-0326">Glycosidase</keyword>
<dbReference type="Pfam" id="PF00704">
    <property type="entry name" value="Glyco_hydro_18"/>
    <property type="match status" value="1"/>
</dbReference>